<dbReference type="Gene3D" id="3.90.190.10">
    <property type="entry name" value="Protein tyrosine phosphatase superfamily"/>
    <property type="match status" value="1"/>
</dbReference>
<name>A0A380P543_STRGR</name>
<organism evidence="2 3">
    <name type="scientific">Streptomyces griseus</name>
    <dbReference type="NCBI Taxonomy" id="1911"/>
    <lineage>
        <taxon>Bacteria</taxon>
        <taxon>Bacillati</taxon>
        <taxon>Actinomycetota</taxon>
        <taxon>Actinomycetes</taxon>
        <taxon>Kitasatosporales</taxon>
        <taxon>Streptomycetaceae</taxon>
        <taxon>Streptomyces</taxon>
    </lineage>
</organism>
<dbReference type="InterPro" id="IPR029021">
    <property type="entry name" value="Prot-tyrosine_phosphatase-like"/>
</dbReference>
<evidence type="ECO:0000313" key="3">
    <source>
        <dbReference type="Proteomes" id="UP000254150"/>
    </source>
</evidence>
<dbReference type="Proteomes" id="UP000254150">
    <property type="component" value="Unassembled WGS sequence"/>
</dbReference>
<dbReference type="InterPro" id="IPR026893">
    <property type="entry name" value="Tyr/Ser_Pase_IphP-type"/>
</dbReference>
<dbReference type="RefSeq" id="WP_100453445.1">
    <property type="nucleotide sequence ID" value="NZ_UHID01000007.1"/>
</dbReference>
<evidence type="ECO:0000256" key="1">
    <source>
        <dbReference type="ARBA" id="ARBA00009580"/>
    </source>
</evidence>
<dbReference type="GO" id="GO:0004721">
    <property type="term" value="F:phosphoprotein phosphatase activity"/>
    <property type="evidence" value="ECO:0007669"/>
    <property type="project" value="InterPro"/>
</dbReference>
<dbReference type="SUPFAM" id="SSF52799">
    <property type="entry name" value="(Phosphotyrosine protein) phosphatases II"/>
    <property type="match status" value="1"/>
</dbReference>
<protein>
    <submittedName>
        <fullName evidence="2">Protein-tyrosine phosphatase</fullName>
    </submittedName>
</protein>
<dbReference type="InterPro" id="IPR016130">
    <property type="entry name" value="Tyr_Pase_AS"/>
</dbReference>
<accession>A0A380P543</accession>
<reference evidence="2 3" key="1">
    <citation type="submission" date="2018-06" db="EMBL/GenBank/DDBJ databases">
        <authorList>
            <consortium name="Pathogen Informatics"/>
            <person name="Doyle S."/>
        </authorList>
    </citation>
    <scope>NUCLEOTIDE SEQUENCE [LARGE SCALE GENOMIC DNA]</scope>
    <source>
        <strain evidence="2 3">NCTC7807</strain>
    </source>
</reference>
<gene>
    <name evidence="2" type="ORF">NCTC7807_04061</name>
</gene>
<evidence type="ECO:0000313" key="2">
    <source>
        <dbReference type="EMBL" id="SUP59997.1"/>
    </source>
</evidence>
<dbReference type="PANTHER" id="PTHR31126">
    <property type="entry name" value="TYROSINE-PROTEIN PHOSPHATASE"/>
    <property type="match status" value="1"/>
</dbReference>
<dbReference type="AlphaFoldDB" id="A0A380P543"/>
<dbReference type="Pfam" id="PF13350">
    <property type="entry name" value="Y_phosphatase3"/>
    <property type="match status" value="1"/>
</dbReference>
<sequence>MESEPTGRAVEAATVANLRDLGGIPLPGAGQGRSVRPGALLRSADLARHDPHTDPVLTERGVQVVFDLRTTDERQAAPDVLPPGARPFVGDVLGTRPDAAPARLHALLADPAVAERELGGGRAERLFQQEYRRMVLSPGACSAYAALVQTAADDGTHPLLFHCTAGKDRTGWGAALLLLLLGADVSAVRREYLAVGAAVRAQYEPFVRRFTERGGDPEIAAVLTEVRPAYLEAALDALTERWGDVERYAREALRVEAALDRLRAELTV</sequence>
<dbReference type="PANTHER" id="PTHR31126:SF1">
    <property type="entry name" value="TYROSINE SPECIFIC PROTEIN PHOSPHATASES DOMAIN-CONTAINING PROTEIN"/>
    <property type="match status" value="1"/>
</dbReference>
<dbReference type="PROSITE" id="PS00383">
    <property type="entry name" value="TYR_PHOSPHATASE_1"/>
    <property type="match status" value="1"/>
</dbReference>
<proteinExistence type="inferred from homology"/>
<dbReference type="EMBL" id="UHID01000007">
    <property type="protein sequence ID" value="SUP59997.1"/>
    <property type="molecule type" value="Genomic_DNA"/>
</dbReference>
<comment type="similarity">
    <text evidence="1">Belongs to the protein-tyrosine phosphatase family.</text>
</comment>